<comment type="caution">
    <text evidence="1">The sequence shown here is derived from an EMBL/GenBank/DDBJ whole genome shotgun (WGS) entry which is preliminary data.</text>
</comment>
<gene>
    <name evidence="1" type="ORF">S01H1_11445</name>
</gene>
<dbReference type="AlphaFoldDB" id="X0SEC9"/>
<accession>X0SEC9</accession>
<reference evidence="1" key="1">
    <citation type="journal article" date="2014" name="Front. Microbiol.">
        <title>High frequency of phylogenetically diverse reductive dehalogenase-homologous genes in deep subseafloor sedimentary metagenomes.</title>
        <authorList>
            <person name="Kawai M."/>
            <person name="Futagami T."/>
            <person name="Toyoda A."/>
            <person name="Takaki Y."/>
            <person name="Nishi S."/>
            <person name="Hori S."/>
            <person name="Arai W."/>
            <person name="Tsubouchi T."/>
            <person name="Morono Y."/>
            <person name="Uchiyama I."/>
            <person name="Ito T."/>
            <person name="Fujiyama A."/>
            <person name="Inagaki F."/>
            <person name="Takami H."/>
        </authorList>
    </citation>
    <scope>NUCLEOTIDE SEQUENCE</scope>
    <source>
        <strain evidence="1">Expedition CK06-06</strain>
    </source>
</reference>
<name>X0SEC9_9ZZZZ</name>
<dbReference type="EMBL" id="BARS01005834">
    <property type="protein sequence ID" value="GAF79413.1"/>
    <property type="molecule type" value="Genomic_DNA"/>
</dbReference>
<evidence type="ECO:0000313" key="1">
    <source>
        <dbReference type="EMBL" id="GAF79413.1"/>
    </source>
</evidence>
<organism evidence="1">
    <name type="scientific">marine sediment metagenome</name>
    <dbReference type="NCBI Taxonomy" id="412755"/>
    <lineage>
        <taxon>unclassified sequences</taxon>
        <taxon>metagenomes</taxon>
        <taxon>ecological metagenomes</taxon>
    </lineage>
</organism>
<feature type="non-terminal residue" evidence="1">
    <location>
        <position position="1"/>
    </location>
</feature>
<sequence length="34" mass="4004">EWAIDTTNYLLHTIRIWEDDGRPSWGDDGDDELV</sequence>
<proteinExistence type="predicted"/>
<protein>
    <submittedName>
        <fullName evidence="1">Uncharacterized protein</fullName>
    </submittedName>
</protein>